<comment type="caution">
    <text evidence="1">The sequence shown here is derived from an EMBL/GenBank/DDBJ whole genome shotgun (WGS) entry which is preliminary data.</text>
</comment>
<name>A0ACB6Z8P9_THEGA</name>
<proteinExistence type="predicted"/>
<reference evidence="1" key="2">
    <citation type="journal article" date="2020" name="Nat. Commun.">
        <title>Large-scale genome sequencing of mycorrhizal fungi provides insights into the early evolution of symbiotic traits.</title>
        <authorList>
            <person name="Miyauchi S."/>
            <person name="Kiss E."/>
            <person name="Kuo A."/>
            <person name="Drula E."/>
            <person name="Kohler A."/>
            <person name="Sanchez-Garcia M."/>
            <person name="Morin E."/>
            <person name="Andreopoulos B."/>
            <person name="Barry K.W."/>
            <person name="Bonito G."/>
            <person name="Buee M."/>
            <person name="Carver A."/>
            <person name="Chen C."/>
            <person name="Cichocki N."/>
            <person name="Clum A."/>
            <person name="Culley D."/>
            <person name="Crous P.W."/>
            <person name="Fauchery L."/>
            <person name="Girlanda M."/>
            <person name="Hayes R.D."/>
            <person name="Keri Z."/>
            <person name="LaButti K."/>
            <person name="Lipzen A."/>
            <person name="Lombard V."/>
            <person name="Magnuson J."/>
            <person name="Maillard F."/>
            <person name="Murat C."/>
            <person name="Nolan M."/>
            <person name="Ohm R.A."/>
            <person name="Pangilinan J."/>
            <person name="Pereira M.F."/>
            <person name="Perotto S."/>
            <person name="Peter M."/>
            <person name="Pfister S."/>
            <person name="Riley R."/>
            <person name="Sitrit Y."/>
            <person name="Stielow J.B."/>
            <person name="Szollosi G."/>
            <person name="Zifcakova L."/>
            <person name="Stursova M."/>
            <person name="Spatafora J.W."/>
            <person name="Tedersoo L."/>
            <person name="Vaario L.M."/>
            <person name="Yamada A."/>
            <person name="Yan M."/>
            <person name="Wang P."/>
            <person name="Xu J."/>
            <person name="Bruns T."/>
            <person name="Baldrian P."/>
            <person name="Vilgalys R."/>
            <person name="Dunand C."/>
            <person name="Henrissat B."/>
            <person name="Grigoriev I.V."/>
            <person name="Hibbett D."/>
            <person name="Nagy L.G."/>
            <person name="Martin F.M."/>
        </authorList>
    </citation>
    <scope>NUCLEOTIDE SEQUENCE</scope>
    <source>
        <strain evidence="1">P2</strain>
    </source>
</reference>
<protein>
    <submittedName>
        <fullName evidence="1">Squalene synthase</fullName>
    </submittedName>
</protein>
<dbReference type="Proteomes" id="UP000886501">
    <property type="component" value="Unassembled WGS sequence"/>
</dbReference>
<sequence length="501" mass="57552">MSSSESLLKLLFTRPGDFRTLIQFKFFHEFKRDLSAIHEHPTSGWDRRSMRRCWEFLDMTSRSFSAVIKELDGDLARVICIFYLVLRGLDTIEDDMTIPDPVKQPVLRSFHKHTVTPGWTFDGSGPGEKDRQLLVEYDVVVEELNRLPPQYRDVIVEICEKMENGMADFAHKAATTGEIYLEKIEDWDLYCHYVAGLVGEGLSRLLSASGKEQPWLGDQLELSNSMGLFLQKTNIIRDYREDTEQRRYFWPKEIWTREEYSVNGHGAFKEMEEMYVPENEKQALWVLSGLVVDVLRHAPDCLDYLRLLKNQSVFNFCAIPQVMAIATLNLVFMNPQTFQRNIKIRKAEAAGLIMKSTNPRDIAYLFRDYARRIHVKCDPKDPSFLKVAISCGHIEMWCELNYPSFVSVPSQPGQGPVIDPNDRRSAVIALDEKRDKELLEIQRLAKATDGKVKDIVRSGVKTTTKETHWDLIAFMVFAMVAVLGLGLGISWLVINKLSPDS</sequence>
<gene>
    <name evidence="1" type="ORF">BDM02DRAFT_3119508</name>
</gene>
<keyword evidence="2" id="KW-1185">Reference proteome</keyword>
<evidence type="ECO:0000313" key="2">
    <source>
        <dbReference type="Proteomes" id="UP000886501"/>
    </source>
</evidence>
<accession>A0ACB6Z8P9</accession>
<evidence type="ECO:0000313" key="1">
    <source>
        <dbReference type="EMBL" id="KAF9645899.1"/>
    </source>
</evidence>
<organism evidence="1 2">
    <name type="scientific">Thelephora ganbajun</name>
    <name type="common">Ganba fungus</name>
    <dbReference type="NCBI Taxonomy" id="370292"/>
    <lineage>
        <taxon>Eukaryota</taxon>
        <taxon>Fungi</taxon>
        <taxon>Dikarya</taxon>
        <taxon>Basidiomycota</taxon>
        <taxon>Agaricomycotina</taxon>
        <taxon>Agaricomycetes</taxon>
        <taxon>Thelephorales</taxon>
        <taxon>Thelephoraceae</taxon>
        <taxon>Thelephora</taxon>
    </lineage>
</organism>
<reference evidence="1" key="1">
    <citation type="submission" date="2019-10" db="EMBL/GenBank/DDBJ databases">
        <authorList>
            <consortium name="DOE Joint Genome Institute"/>
            <person name="Kuo A."/>
            <person name="Miyauchi S."/>
            <person name="Kiss E."/>
            <person name="Drula E."/>
            <person name="Kohler A."/>
            <person name="Sanchez-Garcia M."/>
            <person name="Andreopoulos B."/>
            <person name="Barry K.W."/>
            <person name="Bonito G."/>
            <person name="Buee M."/>
            <person name="Carver A."/>
            <person name="Chen C."/>
            <person name="Cichocki N."/>
            <person name="Clum A."/>
            <person name="Culley D."/>
            <person name="Crous P.W."/>
            <person name="Fauchery L."/>
            <person name="Girlanda M."/>
            <person name="Hayes R."/>
            <person name="Keri Z."/>
            <person name="Labutti K."/>
            <person name="Lipzen A."/>
            <person name="Lombard V."/>
            <person name="Magnuson J."/>
            <person name="Maillard F."/>
            <person name="Morin E."/>
            <person name="Murat C."/>
            <person name="Nolan M."/>
            <person name="Ohm R."/>
            <person name="Pangilinan J."/>
            <person name="Pereira M."/>
            <person name="Perotto S."/>
            <person name="Peter M."/>
            <person name="Riley R."/>
            <person name="Sitrit Y."/>
            <person name="Stielow B."/>
            <person name="Szollosi G."/>
            <person name="Zifcakova L."/>
            <person name="Stursova M."/>
            <person name="Spatafora J.W."/>
            <person name="Tedersoo L."/>
            <person name="Vaario L.-M."/>
            <person name="Yamada A."/>
            <person name="Yan M."/>
            <person name="Wang P."/>
            <person name="Xu J."/>
            <person name="Bruns T."/>
            <person name="Baldrian P."/>
            <person name="Vilgalys R."/>
            <person name="Henrissat B."/>
            <person name="Grigoriev I.V."/>
            <person name="Hibbett D."/>
            <person name="Nagy L.G."/>
            <person name="Martin F.M."/>
        </authorList>
    </citation>
    <scope>NUCLEOTIDE SEQUENCE</scope>
    <source>
        <strain evidence="1">P2</strain>
    </source>
</reference>
<dbReference type="EMBL" id="MU118074">
    <property type="protein sequence ID" value="KAF9645899.1"/>
    <property type="molecule type" value="Genomic_DNA"/>
</dbReference>